<dbReference type="InterPro" id="IPR006047">
    <property type="entry name" value="GH13_cat_dom"/>
</dbReference>
<dbReference type="InterPro" id="IPR017853">
    <property type="entry name" value="GH"/>
</dbReference>
<dbReference type="GO" id="GO:0009313">
    <property type="term" value="P:oligosaccharide catabolic process"/>
    <property type="evidence" value="ECO:0007669"/>
    <property type="project" value="TreeGrafter"/>
</dbReference>
<dbReference type="SUPFAM" id="SSF51445">
    <property type="entry name" value="(Trans)glycosidases"/>
    <property type="match status" value="1"/>
</dbReference>
<dbReference type="InterPro" id="IPR013780">
    <property type="entry name" value="Glyco_hydro_b"/>
</dbReference>
<name>A0A7C4PP30_9CHLR</name>
<dbReference type="PANTHER" id="PTHR10357:SF179">
    <property type="entry name" value="NEUTRAL AND BASIC AMINO ACID TRANSPORT PROTEIN RBAT"/>
    <property type="match status" value="1"/>
</dbReference>
<protein>
    <submittedName>
        <fullName evidence="5">Alpha-glucosidase</fullName>
    </submittedName>
</protein>
<evidence type="ECO:0000259" key="4">
    <source>
        <dbReference type="SMART" id="SM00642"/>
    </source>
</evidence>
<dbReference type="PANTHER" id="PTHR10357">
    <property type="entry name" value="ALPHA-AMYLASE FAMILY MEMBER"/>
    <property type="match status" value="1"/>
</dbReference>
<keyword evidence="2" id="KW-0378">Hydrolase</keyword>
<dbReference type="Gene3D" id="3.20.20.80">
    <property type="entry name" value="Glycosidases"/>
    <property type="match status" value="1"/>
</dbReference>
<reference evidence="5" key="1">
    <citation type="journal article" date="2020" name="mSystems">
        <title>Genome- and Community-Level Interaction Insights into Carbon Utilization and Element Cycling Functions of Hydrothermarchaeota in Hydrothermal Sediment.</title>
        <authorList>
            <person name="Zhou Z."/>
            <person name="Liu Y."/>
            <person name="Xu W."/>
            <person name="Pan J."/>
            <person name="Luo Z.H."/>
            <person name="Li M."/>
        </authorList>
    </citation>
    <scope>NUCLEOTIDE SEQUENCE [LARGE SCALE GENOMIC DNA]</scope>
    <source>
        <strain evidence="5">SpSt-573</strain>
    </source>
</reference>
<dbReference type="FunFam" id="3.90.400.10:FF:000002">
    <property type="entry name" value="Sucrose isomerase"/>
    <property type="match status" value="1"/>
</dbReference>
<dbReference type="SUPFAM" id="SSF51011">
    <property type="entry name" value="Glycosyl hydrolase domain"/>
    <property type="match status" value="1"/>
</dbReference>
<evidence type="ECO:0000256" key="1">
    <source>
        <dbReference type="ARBA" id="ARBA00008061"/>
    </source>
</evidence>
<evidence type="ECO:0000256" key="3">
    <source>
        <dbReference type="ARBA" id="ARBA00023295"/>
    </source>
</evidence>
<dbReference type="EMBL" id="DSYK01000764">
    <property type="protein sequence ID" value="HGS23185.1"/>
    <property type="molecule type" value="Genomic_DNA"/>
</dbReference>
<dbReference type="SMART" id="SM00642">
    <property type="entry name" value="Aamy"/>
    <property type="match status" value="1"/>
</dbReference>
<sequence length="566" mass="65481">MTDFQWWQKAVFYQIYPRSFADGNGDGIGDFQGILTKLDYLKRLGIDAIWLSPHYPSPLFDCGYDVADYCGVAPEYGTLELFGQFLEEAHRRDLRVILDLVLNHTSDQHPWFLESRSSRDHPRRDWYIWRDGKNGGPPNNWYSTFGGSAWEYDPVTDQYYYHFFFKQQPDLNWRNPEVKAAMWDAVRFWLKMGVDGFRLDAVGTIFEVEDLRSHEAPVSHDDLLVMSYKAKTREEQAQTGRLWQSMFKYQVDLPEVHDLMKELRRVVDEFPGRVLVGETEDIRFYGNGRDELHLNFNFPLMETRRITPAWVRRNQRQRLSRLPEGAWPCNTLGNHDSPRMLSHFGDGKHDQEIARVNLALILTLKGTPFLYNGEEIGMSDYLFTDVSKFRDQLGIFYYNLLKSHPDLVNPEEAALIAAQGGRDKCRTPMQWANAVNAGFSPEGVEPWLPVNPDYARGVNVADQEADQGSLLNFYRTMLRIRRENPALIAGEYEPSGTDAACLSFLRKAEEQTLLVVLNMSEKKRRLNLKVPGQMELVFSSHRSQGTEMVFEPFEVFLAEVRGAPEN</sequence>
<feature type="domain" description="Glycosyl hydrolase family 13 catalytic" evidence="4">
    <location>
        <begin position="14"/>
        <end position="426"/>
    </location>
</feature>
<dbReference type="Gene3D" id="2.60.40.1180">
    <property type="entry name" value="Golgi alpha-mannosidase II"/>
    <property type="match status" value="1"/>
</dbReference>
<comment type="caution">
    <text evidence="5">The sequence shown here is derived from an EMBL/GenBank/DDBJ whole genome shotgun (WGS) entry which is preliminary data.</text>
</comment>
<comment type="similarity">
    <text evidence="1">Belongs to the glycosyl hydrolase 13 family.</text>
</comment>
<keyword evidence="3" id="KW-0326">Glycosidase</keyword>
<accession>A0A7C4PP30</accession>
<dbReference type="InterPro" id="IPR045857">
    <property type="entry name" value="O16G_dom_2"/>
</dbReference>
<dbReference type="GO" id="GO:0004556">
    <property type="term" value="F:alpha-amylase activity"/>
    <property type="evidence" value="ECO:0007669"/>
    <property type="project" value="TreeGrafter"/>
</dbReference>
<dbReference type="CDD" id="cd11333">
    <property type="entry name" value="AmyAc_SI_OligoGlu_DGase"/>
    <property type="match status" value="1"/>
</dbReference>
<organism evidence="5">
    <name type="scientific">Anaerolinea thermolimosa</name>
    <dbReference type="NCBI Taxonomy" id="229919"/>
    <lineage>
        <taxon>Bacteria</taxon>
        <taxon>Bacillati</taxon>
        <taxon>Chloroflexota</taxon>
        <taxon>Anaerolineae</taxon>
        <taxon>Anaerolineales</taxon>
        <taxon>Anaerolineaceae</taxon>
        <taxon>Anaerolinea</taxon>
    </lineage>
</organism>
<dbReference type="AlphaFoldDB" id="A0A7C4PP30"/>
<dbReference type="Pfam" id="PF00128">
    <property type="entry name" value="Alpha-amylase"/>
    <property type="match status" value="1"/>
</dbReference>
<evidence type="ECO:0000256" key="2">
    <source>
        <dbReference type="ARBA" id="ARBA00022801"/>
    </source>
</evidence>
<proteinExistence type="inferred from homology"/>
<evidence type="ECO:0000313" key="5">
    <source>
        <dbReference type="EMBL" id="HGS23185.1"/>
    </source>
</evidence>
<gene>
    <name evidence="5" type="ORF">ENT37_15125</name>
</gene>
<dbReference type="Gene3D" id="3.90.400.10">
    <property type="entry name" value="Oligo-1,6-glucosidase, Domain 2"/>
    <property type="match status" value="1"/>
</dbReference>